<dbReference type="InterPro" id="IPR001079">
    <property type="entry name" value="Galectin_CRD"/>
</dbReference>
<dbReference type="EMBL" id="BLXT01006489">
    <property type="protein sequence ID" value="GFO31922.1"/>
    <property type="molecule type" value="Genomic_DNA"/>
</dbReference>
<dbReference type="SUPFAM" id="SSF49899">
    <property type="entry name" value="Concanavalin A-like lectins/glucanases"/>
    <property type="match status" value="1"/>
</dbReference>
<reference evidence="5 6" key="1">
    <citation type="journal article" date="2021" name="Elife">
        <title>Chloroplast acquisition without the gene transfer in kleptoplastic sea slugs, Plakobranchus ocellatus.</title>
        <authorList>
            <person name="Maeda T."/>
            <person name="Takahashi S."/>
            <person name="Yoshida T."/>
            <person name="Shimamura S."/>
            <person name="Takaki Y."/>
            <person name="Nagai Y."/>
            <person name="Toyoda A."/>
            <person name="Suzuki Y."/>
            <person name="Arimoto A."/>
            <person name="Ishii H."/>
            <person name="Satoh N."/>
            <person name="Nishiyama T."/>
            <person name="Hasebe M."/>
            <person name="Maruyama T."/>
            <person name="Minagawa J."/>
            <person name="Obokata J."/>
            <person name="Shigenobu S."/>
        </authorList>
    </citation>
    <scope>NUCLEOTIDE SEQUENCE [LARGE SCALE GENOMIC DNA]</scope>
</reference>
<name>A0AAV4CKK9_9GAST</name>
<evidence type="ECO:0000256" key="3">
    <source>
        <dbReference type="SAM" id="SignalP"/>
    </source>
</evidence>
<sequence>MAHHLDGRKTVRGHIMLSLMRFWLLYHGIGQSSMSTLVPESRYVRYNDLTLNCDSDLIPLISSPANYLVCAIKCNRQPGCTAFMFTRHNPGVQDAACSWCSANDIVGINYTPADPLLETWVKILGHLVFPNNSVIQEPIPSTLSIGRVLFFQARVPDPVPDRCIFSLDVDENSIIAVRMEIRFSFGYYIKRVAIFTFMNSAWTDHYFPEDFFPFSAGQKIDIAVLGRSEGFQMYLNGEYLHFVWFTRAWVGQINSINFRNFEEVLLTF</sequence>
<dbReference type="AlphaFoldDB" id="A0AAV4CKK9"/>
<keyword evidence="1 2" id="KW-0430">Lectin</keyword>
<feature type="chain" id="PRO_5043752633" description="Galectin" evidence="3">
    <location>
        <begin position="31"/>
        <end position="268"/>
    </location>
</feature>
<dbReference type="Proteomes" id="UP000735302">
    <property type="component" value="Unassembled WGS sequence"/>
</dbReference>
<dbReference type="InterPro" id="IPR013320">
    <property type="entry name" value="ConA-like_dom_sf"/>
</dbReference>
<evidence type="ECO:0000259" key="4">
    <source>
        <dbReference type="PROSITE" id="PS51304"/>
    </source>
</evidence>
<gene>
    <name evidence="5" type="ORF">PoB_005842700</name>
</gene>
<organism evidence="5 6">
    <name type="scientific">Plakobranchus ocellatus</name>
    <dbReference type="NCBI Taxonomy" id="259542"/>
    <lineage>
        <taxon>Eukaryota</taxon>
        <taxon>Metazoa</taxon>
        <taxon>Spiralia</taxon>
        <taxon>Lophotrochozoa</taxon>
        <taxon>Mollusca</taxon>
        <taxon>Gastropoda</taxon>
        <taxon>Heterobranchia</taxon>
        <taxon>Euthyneura</taxon>
        <taxon>Panpulmonata</taxon>
        <taxon>Sacoglossa</taxon>
        <taxon>Placobranchoidea</taxon>
        <taxon>Plakobranchidae</taxon>
        <taxon>Plakobranchus</taxon>
    </lineage>
</organism>
<feature type="signal peptide" evidence="3">
    <location>
        <begin position="1"/>
        <end position="30"/>
    </location>
</feature>
<dbReference type="Pfam" id="PF00337">
    <property type="entry name" value="Gal-bind_lectin"/>
    <property type="match status" value="1"/>
</dbReference>
<keyword evidence="3" id="KW-0732">Signal</keyword>
<dbReference type="PROSITE" id="PS51304">
    <property type="entry name" value="GALECTIN"/>
    <property type="match status" value="1"/>
</dbReference>
<evidence type="ECO:0000256" key="1">
    <source>
        <dbReference type="ARBA" id="ARBA00022734"/>
    </source>
</evidence>
<keyword evidence="6" id="KW-1185">Reference proteome</keyword>
<comment type="caution">
    <text evidence="5">The sequence shown here is derived from an EMBL/GenBank/DDBJ whole genome shotgun (WGS) entry which is preliminary data.</text>
</comment>
<proteinExistence type="predicted"/>
<dbReference type="GO" id="GO:0030246">
    <property type="term" value="F:carbohydrate binding"/>
    <property type="evidence" value="ECO:0007669"/>
    <property type="project" value="UniProtKB-UniRule"/>
</dbReference>
<accession>A0AAV4CKK9</accession>
<feature type="domain" description="Galectin" evidence="4">
    <location>
        <begin position="135"/>
        <end position="268"/>
    </location>
</feature>
<protein>
    <recommendedName>
        <fullName evidence="2">Galectin</fullName>
    </recommendedName>
</protein>
<evidence type="ECO:0000313" key="6">
    <source>
        <dbReference type="Proteomes" id="UP000735302"/>
    </source>
</evidence>
<evidence type="ECO:0000313" key="5">
    <source>
        <dbReference type="EMBL" id="GFO31922.1"/>
    </source>
</evidence>
<evidence type="ECO:0000256" key="2">
    <source>
        <dbReference type="RuleBase" id="RU102079"/>
    </source>
</evidence>
<dbReference type="Gene3D" id="2.60.120.200">
    <property type="match status" value="1"/>
</dbReference>